<protein>
    <submittedName>
        <fullName evidence="2">Uncharacterized protein</fullName>
    </submittedName>
</protein>
<gene>
    <name evidence="2" type="ORF">B296_00045402</name>
</gene>
<evidence type="ECO:0000313" key="3">
    <source>
        <dbReference type="Proteomes" id="UP000287651"/>
    </source>
</evidence>
<sequence length="135" mass="15136">VSHPSGRYVGHISGEDSQDVDPQTYEEAIMSLDSEKWEEDPGMGSSATSLGRSIAKRIQNSGYKRFNRPTWVINPLSATWKPGTSDFLTDLGSLATDNRWLPPCFQGTGGPIVTHRWYIRRNLRKVVPSTFRIPT</sequence>
<accession>A0A426WZK7</accession>
<reference evidence="2 3" key="1">
    <citation type="journal article" date="2014" name="Agronomy (Basel)">
        <title>A Draft Genome Sequence for Ensete ventricosum, the Drought-Tolerant Tree Against Hunger.</title>
        <authorList>
            <person name="Harrison J."/>
            <person name="Moore K.A."/>
            <person name="Paszkiewicz K."/>
            <person name="Jones T."/>
            <person name="Grant M."/>
            <person name="Ambacheew D."/>
            <person name="Muzemil S."/>
            <person name="Studholme D.J."/>
        </authorList>
    </citation>
    <scope>NUCLEOTIDE SEQUENCE [LARGE SCALE GENOMIC DNA]</scope>
</reference>
<evidence type="ECO:0000313" key="2">
    <source>
        <dbReference type="EMBL" id="RRT32650.1"/>
    </source>
</evidence>
<evidence type="ECO:0000256" key="1">
    <source>
        <dbReference type="SAM" id="MobiDB-lite"/>
    </source>
</evidence>
<proteinExistence type="predicted"/>
<feature type="non-terminal residue" evidence="2">
    <location>
        <position position="1"/>
    </location>
</feature>
<name>A0A426WZK7_ENSVE</name>
<dbReference type="Proteomes" id="UP000287651">
    <property type="component" value="Unassembled WGS sequence"/>
</dbReference>
<comment type="caution">
    <text evidence="2">The sequence shown here is derived from an EMBL/GenBank/DDBJ whole genome shotgun (WGS) entry which is preliminary data.</text>
</comment>
<dbReference type="AlphaFoldDB" id="A0A426WZK7"/>
<dbReference type="EMBL" id="AMZH03031092">
    <property type="protein sequence ID" value="RRT32650.1"/>
    <property type="molecule type" value="Genomic_DNA"/>
</dbReference>
<feature type="region of interest" description="Disordered" evidence="1">
    <location>
        <begin position="1"/>
        <end position="22"/>
    </location>
</feature>
<organism evidence="2 3">
    <name type="scientific">Ensete ventricosum</name>
    <name type="common">Abyssinian banana</name>
    <name type="synonym">Musa ensete</name>
    <dbReference type="NCBI Taxonomy" id="4639"/>
    <lineage>
        <taxon>Eukaryota</taxon>
        <taxon>Viridiplantae</taxon>
        <taxon>Streptophyta</taxon>
        <taxon>Embryophyta</taxon>
        <taxon>Tracheophyta</taxon>
        <taxon>Spermatophyta</taxon>
        <taxon>Magnoliopsida</taxon>
        <taxon>Liliopsida</taxon>
        <taxon>Zingiberales</taxon>
        <taxon>Musaceae</taxon>
        <taxon>Ensete</taxon>
    </lineage>
</organism>